<name>A0ABN4XD66_9RHOB</name>
<keyword evidence="3" id="KW-1185">Reference proteome</keyword>
<reference evidence="2 3" key="1">
    <citation type="submission" date="2017-01" db="EMBL/GenBank/DDBJ databases">
        <title>The complete genome sequence of a sulfur-oxidizing marine bacterium Thioclava sp. 25B10_4T.</title>
        <authorList>
            <person name="Liu Y."/>
            <person name="Lai Q."/>
            <person name="Shao Z."/>
        </authorList>
    </citation>
    <scope>NUCLEOTIDE SEQUENCE [LARGE SCALE GENOMIC DNA]</scope>
    <source>
        <strain evidence="2 3">25B10_4</strain>
    </source>
</reference>
<gene>
    <name evidence="2" type="ORF">BMG03_10010</name>
</gene>
<protein>
    <submittedName>
        <fullName evidence="2">Uncharacterized protein</fullName>
    </submittedName>
</protein>
<keyword evidence="1" id="KW-0472">Membrane</keyword>
<accession>A0ABN4XD66</accession>
<organism evidence="2 3">
    <name type="scientific">Thioclava nitratireducens</name>
    <dbReference type="NCBI Taxonomy" id="1915078"/>
    <lineage>
        <taxon>Bacteria</taxon>
        <taxon>Pseudomonadati</taxon>
        <taxon>Pseudomonadota</taxon>
        <taxon>Alphaproteobacteria</taxon>
        <taxon>Rhodobacterales</taxon>
        <taxon>Paracoccaceae</taxon>
        <taxon>Thioclava</taxon>
    </lineage>
</organism>
<keyword evidence="1" id="KW-1133">Transmembrane helix</keyword>
<dbReference type="EMBL" id="CP019437">
    <property type="protein sequence ID" value="AQS48097.1"/>
    <property type="molecule type" value="Genomic_DNA"/>
</dbReference>
<evidence type="ECO:0000313" key="3">
    <source>
        <dbReference type="Proteomes" id="UP000185622"/>
    </source>
</evidence>
<keyword evidence="1" id="KW-0812">Transmembrane</keyword>
<feature type="transmembrane region" description="Helical" evidence="1">
    <location>
        <begin position="54"/>
        <end position="75"/>
    </location>
</feature>
<feature type="transmembrane region" description="Helical" evidence="1">
    <location>
        <begin position="12"/>
        <end position="34"/>
    </location>
</feature>
<evidence type="ECO:0000256" key="1">
    <source>
        <dbReference type="SAM" id="Phobius"/>
    </source>
</evidence>
<dbReference type="RefSeq" id="WP_075776558.1">
    <property type="nucleotide sequence ID" value="NZ_CP019437.1"/>
</dbReference>
<proteinExistence type="predicted"/>
<dbReference type="Proteomes" id="UP000185622">
    <property type="component" value="Chromosome"/>
</dbReference>
<sequence length="93" mass="10186">MAVARDSITGRLVQLIYVLGVICSALWYVFYGLVFSMALVEGEAARFSYGKPDFILGVAFVLGGGAVIYGLGWAIRWITTANTDSVFDRWLKA</sequence>
<evidence type="ECO:0000313" key="2">
    <source>
        <dbReference type="EMBL" id="AQS48097.1"/>
    </source>
</evidence>